<evidence type="ECO:0000259" key="1">
    <source>
        <dbReference type="PROSITE" id="PS50006"/>
    </source>
</evidence>
<protein>
    <submittedName>
        <fullName evidence="2">FHA domain-containing protein</fullName>
    </submittedName>
</protein>
<sequence length="276" mass="27941">MGKLVVSLDGVVIKEVQITKDKTSLGRRPYNDIVIDNLAVSGEHAIMQLIGQDVFIEDLNSTNGTYINGKAVKKQLLAHNDTVEIGKYKIKYLVETSDEFEKTMVMRPGGGGFAGVGAGAAAQRPVPTAMTMPGGLGAPIGTPPSMPAAPAPAVASPVAGYQVSGGAAVATPPVAAPTGFGTGFGGLGAQTPASIKVLNGAAAGREVQLTKVVTTVGKPGVQVASITKRPGGYVFAHVEGAARPSVNGSAVAGDPVQLKNGDVIELAGTQMQFVQA</sequence>
<accession>A0A426V978</accession>
<comment type="caution">
    <text evidence="2">The sequence shown here is derived from an EMBL/GenBank/DDBJ whole genome shotgun (WGS) entry which is preliminary data.</text>
</comment>
<dbReference type="SMART" id="SM00240">
    <property type="entry name" value="FHA"/>
    <property type="match status" value="1"/>
</dbReference>
<dbReference type="Proteomes" id="UP000269265">
    <property type="component" value="Unassembled WGS sequence"/>
</dbReference>
<dbReference type="SUPFAM" id="SSF49879">
    <property type="entry name" value="SMAD/FHA domain"/>
    <property type="match status" value="2"/>
</dbReference>
<name>A0A426V978_9BURK</name>
<dbReference type="InterPro" id="IPR008984">
    <property type="entry name" value="SMAD_FHA_dom_sf"/>
</dbReference>
<reference evidence="2 3" key="1">
    <citation type="submission" date="2018-12" db="EMBL/GenBank/DDBJ databases">
        <title>The whole draft genome of Aquabacterium sp. SJQ9.</title>
        <authorList>
            <person name="Sun L."/>
            <person name="Gao X."/>
            <person name="Chen W."/>
            <person name="Huang K."/>
        </authorList>
    </citation>
    <scope>NUCLEOTIDE SEQUENCE [LARGE SCALE GENOMIC DNA]</scope>
    <source>
        <strain evidence="2 3">SJQ9</strain>
    </source>
</reference>
<dbReference type="Pfam" id="PF00498">
    <property type="entry name" value="FHA"/>
    <property type="match status" value="1"/>
</dbReference>
<dbReference type="RefSeq" id="WP_125244370.1">
    <property type="nucleotide sequence ID" value="NZ_RSED01000013.1"/>
</dbReference>
<feature type="domain" description="FHA" evidence="1">
    <location>
        <begin position="23"/>
        <end position="72"/>
    </location>
</feature>
<dbReference type="InterPro" id="IPR050923">
    <property type="entry name" value="Cell_Proc_Reg/RNA_Proc"/>
</dbReference>
<dbReference type="CDD" id="cd00060">
    <property type="entry name" value="FHA"/>
    <property type="match status" value="2"/>
</dbReference>
<dbReference type="Gene3D" id="2.60.200.20">
    <property type="match status" value="1"/>
</dbReference>
<organism evidence="2 3">
    <name type="scientific">Aquabacterium soli</name>
    <dbReference type="NCBI Taxonomy" id="2493092"/>
    <lineage>
        <taxon>Bacteria</taxon>
        <taxon>Pseudomonadati</taxon>
        <taxon>Pseudomonadota</taxon>
        <taxon>Betaproteobacteria</taxon>
        <taxon>Burkholderiales</taxon>
        <taxon>Aquabacterium</taxon>
    </lineage>
</organism>
<dbReference type="PROSITE" id="PS50006">
    <property type="entry name" value="FHA_DOMAIN"/>
    <property type="match status" value="1"/>
</dbReference>
<evidence type="ECO:0000313" key="2">
    <source>
        <dbReference type="EMBL" id="RRS03278.1"/>
    </source>
</evidence>
<evidence type="ECO:0000313" key="3">
    <source>
        <dbReference type="Proteomes" id="UP000269265"/>
    </source>
</evidence>
<dbReference type="OrthoDB" id="151099at2"/>
<dbReference type="PANTHER" id="PTHR23308">
    <property type="entry name" value="NUCLEAR INHIBITOR OF PROTEIN PHOSPHATASE-1"/>
    <property type="match status" value="1"/>
</dbReference>
<dbReference type="AlphaFoldDB" id="A0A426V978"/>
<dbReference type="EMBL" id="RSED01000013">
    <property type="protein sequence ID" value="RRS03278.1"/>
    <property type="molecule type" value="Genomic_DNA"/>
</dbReference>
<proteinExistence type="predicted"/>
<keyword evidence="3" id="KW-1185">Reference proteome</keyword>
<dbReference type="InterPro" id="IPR000253">
    <property type="entry name" value="FHA_dom"/>
</dbReference>
<gene>
    <name evidence="2" type="ORF">EIP75_16450</name>
</gene>